<feature type="domain" description="CRAL-TRIO" evidence="1">
    <location>
        <begin position="652"/>
        <end position="815"/>
    </location>
</feature>
<dbReference type="PROSITE" id="PS50191">
    <property type="entry name" value="CRAL_TRIO"/>
    <property type="match status" value="1"/>
</dbReference>
<dbReference type="InterPro" id="IPR029269">
    <property type="entry name" value="Zf-tcix"/>
</dbReference>
<evidence type="ECO:0000313" key="3">
    <source>
        <dbReference type="Proteomes" id="UP000719412"/>
    </source>
</evidence>
<accession>A0A8J6L7N9</accession>
<dbReference type="Gene3D" id="1.10.8.20">
    <property type="entry name" value="N-terminal domain of phosphatidylinositol transfer protein sec14p"/>
    <property type="match status" value="1"/>
</dbReference>
<proteinExistence type="predicted"/>
<dbReference type="SUPFAM" id="SSF52087">
    <property type="entry name" value="CRAL/TRIO domain"/>
    <property type="match status" value="1"/>
</dbReference>
<dbReference type="InterPro" id="IPR011074">
    <property type="entry name" value="CRAL/TRIO_N_dom"/>
</dbReference>
<gene>
    <name evidence="2" type="ORF">GEV33_013006</name>
</gene>
<sequence>MNDLSIYTYLPVPVCETPKILSDLGRPTKRGIKKCPKCGVYNGTRGMICKNKRCDAVFKDYADKRKVSLDAVRLTGIVRQVYSVRVRDRGPDHRGFVQLPLLPSHDQDKSVLSENALCFVDSCQRLFDDSILKCHELEPHNTSLLCVHIDSAIKSRNMATPVELKREILSSLRVSKEIKTKLWVLATEKEGPLVQRVSRTVMAVKCQVTPKHPLGYLHFTFGCTRGREIYDKYYCSCTEFMGIISKSSNVRLKCIHYYACICALASDPKFSEEFVHFTNYELSRDEDPGCPRPENFTDNVVLKNKQSLNGSTRRVRIQDRVVKRHFKRFKRVVPNIFPVEIKVLDKREDVGTTEVASWKFCDWLTYVTESINQTMQFENYGNLNTLVFCIPEVFYQEFKKRIPSVYKEDEVFPAQNYRIMNILHLKEIFDTAEVKLKISKRFIHDNQKGYVEYEDHDNVACQSSFIFFLNVGQSTVDESDNTNNPFLIEWIPEVTNVTKIGQLKLQYKWYCGTTLQLNRKTNPWCATTKDLAALSCCQKKPRLIAAPEPSPQAFASQCITMQPYAFTLDAAARTFCATVLHETDESRAAALHSLQEWAAANPRLHVKCDARSLLPFLRACKFDLDRTKAKLTDYYTLRRDAPEWYRDRDPALPQIRELVRLGVFVPLRKHFDNQLVVIIRTAAHDPNVHKQDDVFKAGNMILDVATKDDERVQIYGIVAVFDMSGITLGHAKQMTPAVIKKAVRSWQNYHCRPKRLEFINAPMYINVVLSIFKSFMTDKLRSRVQVHYSGVQALHKIVPKDILPKEYGGEDQSLEEMIQYWQQKLDESKDWFAEDAKFKAE</sequence>
<dbReference type="GO" id="GO:0005634">
    <property type="term" value="C:nucleus"/>
    <property type="evidence" value="ECO:0007669"/>
    <property type="project" value="TreeGrafter"/>
</dbReference>
<dbReference type="Pfam" id="PF14952">
    <property type="entry name" value="zf-tcix"/>
    <property type="match status" value="1"/>
</dbReference>
<dbReference type="Gene3D" id="3.40.525.10">
    <property type="entry name" value="CRAL-TRIO lipid binding domain"/>
    <property type="match status" value="1"/>
</dbReference>
<dbReference type="Proteomes" id="UP000719412">
    <property type="component" value="Unassembled WGS sequence"/>
</dbReference>
<dbReference type="SMART" id="SM00516">
    <property type="entry name" value="SEC14"/>
    <property type="match status" value="1"/>
</dbReference>
<name>A0A8J6L7N9_TENMO</name>
<dbReference type="InterPro" id="IPR036865">
    <property type="entry name" value="CRAL-TRIO_dom_sf"/>
</dbReference>
<dbReference type="PRINTS" id="PR00180">
    <property type="entry name" value="CRETINALDHBP"/>
</dbReference>
<evidence type="ECO:0000259" key="1">
    <source>
        <dbReference type="PROSITE" id="PS50191"/>
    </source>
</evidence>
<dbReference type="InterPro" id="IPR036273">
    <property type="entry name" value="CRAL/TRIO_N_dom_sf"/>
</dbReference>
<dbReference type="CDD" id="cd00170">
    <property type="entry name" value="SEC14"/>
    <property type="match status" value="1"/>
</dbReference>
<dbReference type="SUPFAM" id="SSF46938">
    <property type="entry name" value="CRAL/TRIO N-terminal domain"/>
    <property type="match status" value="1"/>
</dbReference>
<dbReference type="InterPro" id="IPR001251">
    <property type="entry name" value="CRAL-TRIO_dom"/>
</dbReference>
<dbReference type="PANTHER" id="PTHR13518">
    <property type="entry name" value="PUTATIVE TREBLE-CLEF ZINC-FINGER C2ORF42 FAMILY MEMBER"/>
    <property type="match status" value="1"/>
</dbReference>
<dbReference type="PANTHER" id="PTHR13518:SF1">
    <property type="entry name" value="C2ORF42 HOMOLOG"/>
    <property type="match status" value="1"/>
</dbReference>
<dbReference type="InterPro" id="IPR026049">
    <property type="entry name" value="C2orf42"/>
</dbReference>
<dbReference type="AlphaFoldDB" id="A0A8J6L7N9"/>
<reference evidence="2" key="1">
    <citation type="journal article" date="2020" name="J Insects Food Feed">
        <title>The yellow mealworm (Tenebrio molitor) genome: a resource for the emerging insects as food and feed industry.</title>
        <authorList>
            <person name="Eriksson T."/>
            <person name="Andere A."/>
            <person name="Kelstrup H."/>
            <person name="Emery V."/>
            <person name="Picard C."/>
        </authorList>
    </citation>
    <scope>NUCLEOTIDE SEQUENCE</scope>
    <source>
        <strain evidence="2">Stoneville</strain>
        <tissue evidence="2">Whole head</tissue>
    </source>
</reference>
<dbReference type="SMART" id="SM01100">
    <property type="entry name" value="CRAL_TRIO_N"/>
    <property type="match status" value="1"/>
</dbReference>
<reference evidence="2" key="2">
    <citation type="submission" date="2021-08" db="EMBL/GenBank/DDBJ databases">
        <authorList>
            <person name="Eriksson T."/>
        </authorList>
    </citation>
    <scope>NUCLEOTIDE SEQUENCE</scope>
    <source>
        <strain evidence="2">Stoneville</strain>
        <tissue evidence="2">Whole head</tissue>
    </source>
</reference>
<protein>
    <recommendedName>
        <fullName evidence="1">CRAL-TRIO domain-containing protein</fullName>
    </recommendedName>
</protein>
<evidence type="ECO:0000313" key="2">
    <source>
        <dbReference type="EMBL" id="KAH0809782.1"/>
    </source>
</evidence>
<dbReference type="Gene3D" id="1.20.5.1200">
    <property type="entry name" value="Alpha-tocopherol transfer"/>
    <property type="match status" value="1"/>
</dbReference>
<keyword evidence="3" id="KW-1185">Reference proteome</keyword>
<dbReference type="Pfam" id="PF00650">
    <property type="entry name" value="CRAL_TRIO"/>
    <property type="match status" value="1"/>
</dbReference>
<organism evidence="2 3">
    <name type="scientific">Tenebrio molitor</name>
    <name type="common">Yellow mealworm beetle</name>
    <dbReference type="NCBI Taxonomy" id="7067"/>
    <lineage>
        <taxon>Eukaryota</taxon>
        <taxon>Metazoa</taxon>
        <taxon>Ecdysozoa</taxon>
        <taxon>Arthropoda</taxon>
        <taxon>Hexapoda</taxon>
        <taxon>Insecta</taxon>
        <taxon>Pterygota</taxon>
        <taxon>Neoptera</taxon>
        <taxon>Endopterygota</taxon>
        <taxon>Coleoptera</taxon>
        <taxon>Polyphaga</taxon>
        <taxon>Cucujiformia</taxon>
        <taxon>Tenebrionidae</taxon>
        <taxon>Tenebrio</taxon>
    </lineage>
</organism>
<dbReference type="EMBL" id="JABDTM020027916">
    <property type="protein sequence ID" value="KAH0809782.1"/>
    <property type="molecule type" value="Genomic_DNA"/>
</dbReference>
<comment type="caution">
    <text evidence="2">The sequence shown here is derived from an EMBL/GenBank/DDBJ whole genome shotgun (WGS) entry which is preliminary data.</text>
</comment>